<evidence type="ECO:0000256" key="4">
    <source>
        <dbReference type="ARBA" id="ARBA00022912"/>
    </source>
</evidence>
<dbReference type="PROSITE" id="PS01032">
    <property type="entry name" value="PPM_1"/>
    <property type="match status" value="1"/>
</dbReference>
<sequence>MGGNGHGGGGIGGAQGSRANGGAGLSPQVVGSPARSQFSKKPNVRRGMADVFGSNAPVYSIGYSDDQNSRYRNTMEDAHVIINCFGGNSHDAFFAVYDGHGGREAVDIVVKILHNYFEEELGKDPDSDPQKAFFHAYLRVDKTLLENNCLYQGTTSVTCYIHADGDQRVLYTANVGDARAVLSSGGSAIRLTYDHKASDELENKRVCDSGGFVAAKRVNGVLSVSRALGDHAMKSVVISAPYTTKSDLSGEAQFLLLACDGLWDVITDEEAVRFVCERYAKGMDVQQISKRLVRAALEKGSTDNISVMVVRL</sequence>
<evidence type="ECO:0000256" key="2">
    <source>
        <dbReference type="ARBA" id="ARBA00022723"/>
    </source>
</evidence>
<feature type="region of interest" description="Disordered" evidence="6">
    <location>
        <begin position="1"/>
        <end position="43"/>
    </location>
</feature>
<accession>A0A7S1TBJ4</accession>
<dbReference type="GO" id="GO:0004722">
    <property type="term" value="F:protein serine/threonine phosphatase activity"/>
    <property type="evidence" value="ECO:0007669"/>
    <property type="project" value="InterPro"/>
</dbReference>
<dbReference type="EMBL" id="HBGH01006999">
    <property type="protein sequence ID" value="CAD9231631.1"/>
    <property type="molecule type" value="Transcribed_RNA"/>
</dbReference>
<dbReference type="Pfam" id="PF00481">
    <property type="entry name" value="PP2C"/>
    <property type="match status" value="1"/>
</dbReference>
<keyword evidence="2" id="KW-0479">Metal-binding</keyword>
<dbReference type="Gene3D" id="3.60.40.10">
    <property type="entry name" value="PPM-type phosphatase domain"/>
    <property type="match status" value="1"/>
</dbReference>
<reference evidence="8" key="1">
    <citation type="submission" date="2021-01" db="EMBL/GenBank/DDBJ databases">
        <authorList>
            <person name="Corre E."/>
            <person name="Pelletier E."/>
            <person name="Niang G."/>
            <person name="Scheremetjew M."/>
            <person name="Finn R."/>
            <person name="Kale V."/>
            <person name="Holt S."/>
            <person name="Cochrane G."/>
            <person name="Meng A."/>
            <person name="Brown T."/>
            <person name="Cohen L."/>
        </authorList>
    </citation>
    <scope>NUCLEOTIDE SEQUENCE</scope>
    <source>
        <strain evidence="8">SAG 36.94</strain>
    </source>
</reference>
<protein>
    <recommendedName>
        <fullName evidence="7">PPM-type phosphatase domain-containing protein</fullName>
    </recommendedName>
</protein>
<dbReference type="PROSITE" id="PS51746">
    <property type="entry name" value="PPM_2"/>
    <property type="match status" value="1"/>
</dbReference>
<dbReference type="GO" id="GO:0046872">
    <property type="term" value="F:metal ion binding"/>
    <property type="evidence" value="ECO:0007669"/>
    <property type="project" value="UniProtKB-KW"/>
</dbReference>
<gene>
    <name evidence="8" type="ORF">CCAE0312_LOCUS3708</name>
</gene>
<evidence type="ECO:0000256" key="3">
    <source>
        <dbReference type="ARBA" id="ARBA00022801"/>
    </source>
</evidence>
<dbReference type="InterPro" id="IPR036457">
    <property type="entry name" value="PPM-type-like_dom_sf"/>
</dbReference>
<dbReference type="SMART" id="SM00332">
    <property type="entry name" value="PP2Cc"/>
    <property type="match status" value="1"/>
</dbReference>
<evidence type="ECO:0000256" key="5">
    <source>
        <dbReference type="RuleBase" id="RU003465"/>
    </source>
</evidence>
<proteinExistence type="inferred from homology"/>
<organism evidence="8">
    <name type="scientific">Compsopogon caeruleus</name>
    <dbReference type="NCBI Taxonomy" id="31354"/>
    <lineage>
        <taxon>Eukaryota</taxon>
        <taxon>Rhodophyta</taxon>
        <taxon>Compsopogonophyceae</taxon>
        <taxon>Compsopogonales</taxon>
        <taxon>Compsopogonaceae</taxon>
        <taxon>Compsopogon</taxon>
    </lineage>
</organism>
<evidence type="ECO:0000256" key="1">
    <source>
        <dbReference type="ARBA" id="ARBA00006702"/>
    </source>
</evidence>
<name>A0A7S1TBJ4_9RHOD</name>
<evidence type="ECO:0000313" key="8">
    <source>
        <dbReference type="EMBL" id="CAD9231631.1"/>
    </source>
</evidence>
<evidence type="ECO:0000259" key="7">
    <source>
        <dbReference type="PROSITE" id="PS51746"/>
    </source>
</evidence>
<keyword evidence="4 5" id="KW-0904">Protein phosphatase</keyword>
<dbReference type="SUPFAM" id="SSF81606">
    <property type="entry name" value="PP2C-like"/>
    <property type="match status" value="1"/>
</dbReference>
<dbReference type="InterPro" id="IPR000222">
    <property type="entry name" value="PP2C_BS"/>
</dbReference>
<feature type="compositionally biased region" description="Gly residues" evidence="6">
    <location>
        <begin position="1"/>
        <end position="24"/>
    </location>
</feature>
<dbReference type="InterPro" id="IPR015655">
    <property type="entry name" value="PP2C"/>
</dbReference>
<feature type="domain" description="PPM-type phosphatase" evidence="7">
    <location>
        <begin position="60"/>
        <end position="312"/>
    </location>
</feature>
<comment type="similarity">
    <text evidence="1 5">Belongs to the PP2C family.</text>
</comment>
<dbReference type="PANTHER" id="PTHR13832:SF837">
    <property type="entry name" value="PROTEIN PHOSPHATASE 2C-LIKE DOMAIN-CONTAINING PROTEIN 1"/>
    <property type="match status" value="1"/>
</dbReference>
<keyword evidence="3 5" id="KW-0378">Hydrolase</keyword>
<dbReference type="AlphaFoldDB" id="A0A7S1TBJ4"/>
<dbReference type="PANTHER" id="PTHR13832">
    <property type="entry name" value="PROTEIN PHOSPHATASE 2C"/>
    <property type="match status" value="1"/>
</dbReference>
<evidence type="ECO:0000256" key="6">
    <source>
        <dbReference type="SAM" id="MobiDB-lite"/>
    </source>
</evidence>
<dbReference type="InterPro" id="IPR001932">
    <property type="entry name" value="PPM-type_phosphatase-like_dom"/>
</dbReference>
<dbReference type="CDD" id="cd00143">
    <property type="entry name" value="PP2Cc"/>
    <property type="match status" value="1"/>
</dbReference>